<dbReference type="PROSITE" id="PS51257">
    <property type="entry name" value="PROKAR_LIPOPROTEIN"/>
    <property type="match status" value="1"/>
</dbReference>
<organism evidence="1 2">
    <name type="scientific">Parendozoicomonas haliclonae</name>
    <dbReference type="NCBI Taxonomy" id="1960125"/>
    <lineage>
        <taxon>Bacteria</taxon>
        <taxon>Pseudomonadati</taxon>
        <taxon>Pseudomonadota</taxon>
        <taxon>Gammaproteobacteria</taxon>
        <taxon>Oceanospirillales</taxon>
        <taxon>Endozoicomonadaceae</taxon>
        <taxon>Parendozoicomonas</taxon>
    </lineage>
</organism>
<dbReference type="EMBL" id="FWPT01000007">
    <property type="protein sequence ID" value="SMA49323.1"/>
    <property type="molecule type" value="Genomic_DNA"/>
</dbReference>
<dbReference type="RefSeq" id="WP_087111635.1">
    <property type="nucleotide sequence ID" value="NZ_CBCSCN010000007.1"/>
</dbReference>
<proteinExistence type="predicted"/>
<sequence length="109" mass="12298">MVRKGFLPKLAATALLTLIVSGCANYPFKYKPYNPPQRFSSWSEVEAIVQRLEGYAEHCFIEQQASGSCETLAEELTHSHLRIQQTTFPLAPDHIQRLETLADITSHLP</sequence>
<gene>
    <name evidence="1" type="ORF">EHSB41UT_03186</name>
</gene>
<protein>
    <recommendedName>
        <fullName evidence="3">Lipoprotein</fullName>
    </recommendedName>
</protein>
<keyword evidence="2" id="KW-1185">Reference proteome</keyword>
<evidence type="ECO:0008006" key="3">
    <source>
        <dbReference type="Google" id="ProtNLM"/>
    </source>
</evidence>
<dbReference type="AlphaFoldDB" id="A0A1X7AM75"/>
<dbReference type="Proteomes" id="UP000196573">
    <property type="component" value="Unassembled WGS sequence"/>
</dbReference>
<reference evidence="1 2" key="1">
    <citation type="submission" date="2017-03" db="EMBL/GenBank/DDBJ databases">
        <authorList>
            <person name="Afonso C.L."/>
            <person name="Miller P.J."/>
            <person name="Scott M.A."/>
            <person name="Spackman E."/>
            <person name="Goraichik I."/>
            <person name="Dimitrov K.M."/>
            <person name="Suarez D.L."/>
            <person name="Swayne D.E."/>
        </authorList>
    </citation>
    <scope>NUCLEOTIDE SEQUENCE [LARGE SCALE GENOMIC DNA]</scope>
    <source>
        <strain evidence="1">SB41UT1</strain>
    </source>
</reference>
<evidence type="ECO:0000313" key="2">
    <source>
        <dbReference type="Proteomes" id="UP000196573"/>
    </source>
</evidence>
<accession>A0A1X7AM75</accession>
<name>A0A1X7AM75_9GAMM</name>
<evidence type="ECO:0000313" key="1">
    <source>
        <dbReference type="EMBL" id="SMA49323.1"/>
    </source>
</evidence>